<dbReference type="RefSeq" id="WP_327598562.1">
    <property type="nucleotide sequence ID" value="NZ_JAYXHS010000001.1"/>
</dbReference>
<dbReference type="EMBL" id="JAYXHS010000001">
    <property type="protein sequence ID" value="MEC5385611.1"/>
    <property type="molecule type" value="Genomic_DNA"/>
</dbReference>
<gene>
    <name evidence="1" type="ORF">VVD49_07735</name>
</gene>
<dbReference type="PANTHER" id="PTHR12526">
    <property type="entry name" value="GLYCOSYLTRANSFERASE"/>
    <property type="match status" value="1"/>
</dbReference>
<proteinExistence type="predicted"/>
<keyword evidence="2" id="KW-1185">Reference proteome</keyword>
<dbReference type="Proteomes" id="UP001331561">
    <property type="component" value="Unassembled WGS sequence"/>
</dbReference>
<accession>A0ABU6K254</accession>
<dbReference type="SUPFAM" id="SSF53756">
    <property type="entry name" value="UDP-Glycosyltransferase/glycogen phosphorylase"/>
    <property type="match status" value="1"/>
</dbReference>
<evidence type="ECO:0000313" key="1">
    <source>
        <dbReference type="EMBL" id="MEC5385611.1"/>
    </source>
</evidence>
<name>A0ABU6K254_9RHOO</name>
<dbReference type="Gene3D" id="3.40.50.2000">
    <property type="entry name" value="Glycogen Phosphorylase B"/>
    <property type="match status" value="1"/>
</dbReference>
<evidence type="ECO:0000313" key="2">
    <source>
        <dbReference type="Proteomes" id="UP001331561"/>
    </source>
</evidence>
<protein>
    <submittedName>
        <fullName evidence="1">Uncharacterized protein</fullName>
    </submittedName>
</protein>
<organism evidence="1 2">
    <name type="scientific">Uliginosibacterium silvisoli</name>
    <dbReference type="NCBI Taxonomy" id="3114758"/>
    <lineage>
        <taxon>Bacteria</taxon>
        <taxon>Pseudomonadati</taxon>
        <taxon>Pseudomonadota</taxon>
        <taxon>Betaproteobacteria</taxon>
        <taxon>Rhodocyclales</taxon>
        <taxon>Zoogloeaceae</taxon>
        <taxon>Uliginosibacterium</taxon>
    </lineage>
</organism>
<comment type="caution">
    <text evidence="1">The sequence shown here is derived from an EMBL/GenBank/DDBJ whole genome shotgun (WGS) entry which is preliminary data.</text>
</comment>
<sequence>MKIGIFGNTNNSPFMLAKALKRLGCEIRLVVNRPEALHRPESKDRELEKGYPAWIADFAALTSSYLVTESPLIPEVMRFLGDGLDAVILNDVGLALNDGRFDCPVLAMLTGSDLLYHASDEALNEATSGWPAEWFDTPAGQKIVERIRHAIDAQREGIRRADAINFMPPGVVPQGDAMLRSLGVGLEDSRRFALRIADTDDLKSRPFSPRRRMRILNGARIIWHRPLPPGFSDLDHKGTDLLIKGFAAFRSKGGEGQLRLVNKGYDVERTRQLIAELDIAADVVWLDELSHVGFYEEIVNADVVCDQFGTSMPGMVTIDALTLGRVVLANFRLECLGTYYPEPRPFLDAATPEEICDALWALYSEPSKRTMIGQRAGDYMRASFSPDACARQLLERLGLKLM</sequence>
<reference evidence="1 2" key="1">
    <citation type="submission" date="2024-01" db="EMBL/GenBank/DDBJ databases">
        <title>Uliginosibacterium soil sp. nov.</title>
        <authorList>
            <person name="Lv Y."/>
        </authorList>
    </citation>
    <scope>NUCLEOTIDE SEQUENCE [LARGE SCALE GENOMIC DNA]</scope>
    <source>
        <strain evidence="1 2">H3</strain>
    </source>
</reference>